<comment type="similarity">
    <text evidence="1">Belongs to the terpene synthase family.</text>
</comment>
<keyword evidence="3" id="KW-0812">Transmembrane</keyword>
<proteinExistence type="inferred from homology"/>
<reference evidence="4 5" key="1">
    <citation type="submission" date="2018-02" db="EMBL/GenBank/DDBJ databases">
        <title>The genomes of Aspergillus section Nigri reveals drivers in fungal speciation.</title>
        <authorList>
            <consortium name="DOE Joint Genome Institute"/>
            <person name="Vesth T.C."/>
            <person name="Nybo J."/>
            <person name="Theobald S."/>
            <person name="Brandl J."/>
            <person name="Frisvad J.C."/>
            <person name="Nielsen K.F."/>
            <person name="Lyhne E.K."/>
            <person name="Kogle M.E."/>
            <person name="Kuo A."/>
            <person name="Riley R."/>
            <person name="Clum A."/>
            <person name="Nolan M."/>
            <person name="Lipzen A."/>
            <person name="Salamov A."/>
            <person name="Henrissat B."/>
            <person name="Wiebenga A."/>
            <person name="De vries R.P."/>
            <person name="Grigoriev I.V."/>
            <person name="Mortensen U.H."/>
            <person name="Andersen M.R."/>
            <person name="Baker S.E."/>
        </authorList>
    </citation>
    <scope>NUCLEOTIDE SEQUENCE [LARGE SCALE GENOMIC DNA]</scope>
    <source>
        <strain evidence="4 5">CBS 121057</strain>
    </source>
</reference>
<dbReference type="SUPFAM" id="SSF48239">
    <property type="entry name" value="Terpenoid cyclases/Protein prenyltransferases"/>
    <property type="match status" value="2"/>
</dbReference>
<dbReference type="OrthoDB" id="2343925at2759"/>
<keyword evidence="3" id="KW-0472">Membrane</keyword>
<dbReference type="EMBL" id="KZ826320">
    <property type="protein sequence ID" value="PYI10684.1"/>
    <property type="molecule type" value="Genomic_DNA"/>
</dbReference>
<feature type="transmembrane region" description="Helical" evidence="3">
    <location>
        <begin position="120"/>
        <end position="140"/>
    </location>
</feature>
<feature type="compositionally biased region" description="Gly residues" evidence="2">
    <location>
        <begin position="1011"/>
        <end position="1022"/>
    </location>
</feature>
<feature type="transmembrane region" description="Helical" evidence="3">
    <location>
        <begin position="152"/>
        <end position="174"/>
    </location>
</feature>
<feature type="transmembrane region" description="Helical" evidence="3">
    <location>
        <begin position="95"/>
        <end position="114"/>
    </location>
</feature>
<keyword evidence="5" id="KW-1185">Reference proteome</keyword>
<evidence type="ECO:0000313" key="5">
    <source>
        <dbReference type="Proteomes" id="UP000248423"/>
    </source>
</evidence>
<dbReference type="GO" id="GO:0000287">
    <property type="term" value="F:magnesium ion binding"/>
    <property type="evidence" value="ECO:0007669"/>
    <property type="project" value="TreeGrafter"/>
</dbReference>
<name>A0A319EZP1_ASPSB</name>
<dbReference type="GO" id="GO:0016102">
    <property type="term" value="P:diterpenoid biosynthetic process"/>
    <property type="evidence" value="ECO:0007669"/>
    <property type="project" value="TreeGrafter"/>
</dbReference>
<dbReference type="Gene3D" id="1.50.10.20">
    <property type="match status" value="1"/>
</dbReference>
<organism evidence="4 5">
    <name type="scientific">Aspergillus sclerotiicarbonarius (strain CBS 121057 / IBT 28362)</name>
    <dbReference type="NCBI Taxonomy" id="1448318"/>
    <lineage>
        <taxon>Eukaryota</taxon>
        <taxon>Fungi</taxon>
        <taxon>Dikarya</taxon>
        <taxon>Ascomycota</taxon>
        <taxon>Pezizomycotina</taxon>
        <taxon>Eurotiomycetes</taxon>
        <taxon>Eurotiomycetidae</taxon>
        <taxon>Eurotiales</taxon>
        <taxon>Aspergillaceae</taxon>
        <taxon>Aspergillus</taxon>
        <taxon>Aspergillus subgen. Circumdati</taxon>
    </lineage>
</organism>
<dbReference type="PANTHER" id="PTHR31739:SF25">
    <property type="entry name" value="(E,E)-GERANYLLINALOOL SYNTHASE"/>
    <property type="match status" value="1"/>
</dbReference>
<dbReference type="InterPro" id="IPR008930">
    <property type="entry name" value="Terpenoid_cyclase/PrenylTrfase"/>
</dbReference>
<dbReference type="Gene3D" id="1.50.10.160">
    <property type="match status" value="1"/>
</dbReference>
<dbReference type="PANTHER" id="PTHR31739">
    <property type="entry name" value="ENT-COPALYL DIPHOSPHATE SYNTHASE, CHLOROPLASTIC"/>
    <property type="match status" value="1"/>
</dbReference>
<dbReference type="InterPro" id="IPR050148">
    <property type="entry name" value="Terpene_synthase-like"/>
</dbReference>
<dbReference type="STRING" id="1448318.A0A319EZP1"/>
<feature type="transmembrane region" description="Helical" evidence="3">
    <location>
        <begin position="230"/>
        <end position="251"/>
    </location>
</feature>
<feature type="compositionally biased region" description="Low complexity" evidence="2">
    <location>
        <begin position="1023"/>
        <end position="1037"/>
    </location>
</feature>
<protein>
    <recommendedName>
        <fullName evidence="6">Ent-kaurene synthase</fullName>
    </recommendedName>
</protein>
<dbReference type="GO" id="GO:0010333">
    <property type="term" value="F:terpene synthase activity"/>
    <property type="evidence" value="ECO:0007669"/>
    <property type="project" value="InterPro"/>
</dbReference>
<dbReference type="AlphaFoldDB" id="A0A319EZP1"/>
<dbReference type="Proteomes" id="UP000248423">
    <property type="component" value="Unassembled WGS sequence"/>
</dbReference>
<keyword evidence="3" id="KW-1133">Transmembrane helix</keyword>
<gene>
    <name evidence="4" type="ORF">BO78DRAFT_414321</name>
</gene>
<dbReference type="InterPro" id="IPR036259">
    <property type="entry name" value="MFS_trans_sf"/>
</dbReference>
<sequence length="1280" mass="140640">MPIFVGWQLYMQEAALIPPRLFVSSRNIALICTSAFFANGAFQCIIYWLPIWFQAVLGASPTSSGVRYLPTVISDVLTSLIAADLVNRLGWWNPFLIFGTAMVSLGGGLLSTLYPSISDGHWIGFQILGGVGYSLIVTMAHVGVQTSLPPDLVPFGATTLLFVISASCAIFLAVGEAVFHARLEQNLAHVISSSLAKHVIAAGASGVRSIVPADDLPVVISAYSSAVTQVLYLTAAAPVLSFVCVCCTRWISTKSPEAEEKSSAEEVNTGPYRSVWYASVISFLILRALAPRDDDGYPLSQAGFTRTQQTVRRNSVAKCIRDQHPLWLFALPQLHQANMDTRTNPILALEKCASPEGIIQYLGQLAQGDAPGLARFGSFTPSIYDSAWLSMVYKPNGDHLEWLFPQCFHYVPSLQGENGAWPAYVTCVDGILSTAAALLALLDRREHVPGTKEAEDLSPRIKQATAGLGSLLMAWDVTTSDQVGFEAIIPSLLQQILRFKIRFEFPGQVHLGRLSLLKRQRLCPEILYSRKQTTLLHSLEALVGDVDFDRVSHHCTVESGILGSPASTAAYLIHSSGWDVRGEAYLHRVVNTAGDRQGGVPSGYPTCIFEVSWALSTLLMSLGLPSADALAHLRPLGGCFESLLSHQNGLVGFAPGILPDADDTARVLMTVEFLGTETDSGAMVQGFRSATCFKTYDFERNPSFSANCNVLLALVSSSTAQHHVLEIRATVDYLLGLWRTDNVSDKWNISSHYSFMVLSAAFVRFLQRYDCGELREVGGPVVVRDVALCLCQILSRTLVQQLDDGSWERSLEVTSYCVLTISQMMHLPFDQTLREEELHSAIARGRRFIRDHQQDVVQPRRQDYVWIEKVSYSSGLLRKVYPIAALNACCEPFPCTRELSRFFHLSSAVTQLKPLLRTLPLFQEFPLVSCELALVEATLWTMRLHESRQAVFPPVQGRLDDILSLLVYQTDELMESVVVRLPSAMLESLGQQLKFECGLQADVGAVPHGANGVGSTGPGGLPGSPADSMSDGDSMSCSEEDQTPAQPFPSFNNIIGTLRKFIAHVLQHPKVLASSEFTQLELAGEVYNFLSAQLQHITDNRQFQQTHGVINATYHQWVQSTAADDTSCPMAALFFLCLTSKDGRVSFGANPQSRYLSRSIIRHLAVMCRQYNDYGSVMRDTNEGNLNSLHFPEFKSHTTDPGDAADPALAYPARAMKDHLLAIAEFERSCLQLGLGQLGRLESTSQRALAAFRVFVNVTDLYGQVYVQKDLTNPVLERSQ</sequence>
<accession>A0A319EZP1</accession>
<evidence type="ECO:0000256" key="3">
    <source>
        <dbReference type="SAM" id="Phobius"/>
    </source>
</evidence>
<evidence type="ECO:0000313" key="4">
    <source>
        <dbReference type="EMBL" id="PYI10684.1"/>
    </source>
</evidence>
<evidence type="ECO:0000256" key="2">
    <source>
        <dbReference type="SAM" id="MobiDB-lite"/>
    </source>
</evidence>
<feature type="region of interest" description="Disordered" evidence="2">
    <location>
        <begin position="1010"/>
        <end position="1048"/>
    </location>
</feature>
<feature type="transmembrane region" description="Helical" evidence="3">
    <location>
        <begin position="28"/>
        <end position="53"/>
    </location>
</feature>
<dbReference type="VEuPathDB" id="FungiDB:BO78DRAFT_414321"/>
<evidence type="ECO:0008006" key="6">
    <source>
        <dbReference type="Google" id="ProtNLM"/>
    </source>
</evidence>
<dbReference type="SUPFAM" id="SSF103473">
    <property type="entry name" value="MFS general substrate transporter"/>
    <property type="match status" value="1"/>
</dbReference>
<dbReference type="Gene3D" id="1.20.1250.20">
    <property type="entry name" value="MFS general substrate transporter like domains"/>
    <property type="match status" value="1"/>
</dbReference>
<evidence type="ECO:0000256" key="1">
    <source>
        <dbReference type="ARBA" id="ARBA00006333"/>
    </source>
</evidence>